<protein>
    <submittedName>
        <fullName evidence="1">Uncharacterized protein</fullName>
    </submittedName>
</protein>
<dbReference type="Proteomes" id="UP001472677">
    <property type="component" value="Unassembled WGS sequence"/>
</dbReference>
<comment type="caution">
    <text evidence="1">The sequence shown here is derived from an EMBL/GenBank/DDBJ whole genome shotgun (WGS) entry which is preliminary data.</text>
</comment>
<dbReference type="EMBL" id="JBBPBM010000463">
    <property type="protein sequence ID" value="KAK8495094.1"/>
    <property type="molecule type" value="Genomic_DNA"/>
</dbReference>
<evidence type="ECO:0000313" key="1">
    <source>
        <dbReference type="EMBL" id="KAK8495094.1"/>
    </source>
</evidence>
<sequence length="97" mass="11318">MECLEKADIKLFYFDVADRERCATLLRGICNVQTLRLTDHDYDEPLLRMPLDSVLVFHNLVELDLKNPCGHRKGKWIVEFLRCVPNLKKLFVDLADA</sequence>
<proteinExistence type="predicted"/>
<accession>A0ABR2APH3</accession>
<gene>
    <name evidence="1" type="ORF">V6N12_065982</name>
</gene>
<organism evidence="1 2">
    <name type="scientific">Hibiscus sabdariffa</name>
    <name type="common">roselle</name>
    <dbReference type="NCBI Taxonomy" id="183260"/>
    <lineage>
        <taxon>Eukaryota</taxon>
        <taxon>Viridiplantae</taxon>
        <taxon>Streptophyta</taxon>
        <taxon>Embryophyta</taxon>
        <taxon>Tracheophyta</taxon>
        <taxon>Spermatophyta</taxon>
        <taxon>Magnoliopsida</taxon>
        <taxon>eudicotyledons</taxon>
        <taxon>Gunneridae</taxon>
        <taxon>Pentapetalae</taxon>
        <taxon>rosids</taxon>
        <taxon>malvids</taxon>
        <taxon>Malvales</taxon>
        <taxon>Malvaceae</taxon>
        <taxon>Malvoideae</taxon>
        <taxon>Hibiscus</taxon>
    </lineage>
</organism>
<keyword evidence="2" id="KW-1185">Reference proteome</keyword>
<name>A0ABR2APH3_9ROSI</name>
<evidence type="ECO:0000313" key="2">
    <source>
        <dbReference type="Proteomes" id="UP001472677"/>
    </source>
</evidence>
<reference evidence="1 2" key="1">
    <citation type="journal article" date="2024" name="G3 (Bethesda)">
        <title>Genome assembly of Hibiscus sabdariffa L. provides insights into metabolisms of medicinal natural products.</title>
        <authorList>
            <person name="Kim T."/>
        </authorList>
    </citation>
    <scope>NUCLEOTIDE SEQUENCE [LARGE SCALE GENOMIC DNA]</scope>
    <source>
        <strain evidence="1">TK-2024</strain>
        <tissue evidence="1">Old leaves</tissue>
    </source>
</reference>